<gene>
    <name evidence="1" type="ORF">NCTC7812_01156</name>
</gene>
<accession>A0A449I2J5</accession>
<evidence type="ECO:0000313" key="1">
    <source>
        <dbReference type="EMBL" id="VFB13629.1"/>
    </source>
</evidence>
<evidence type="ECO:0000313" key="2">
    <source>
        <dbReference type="Proteomes" id="UP000396835"/>
    </source>
</evidence>
<dbReference type="Proteomes" id="UP000396835">
    <property type="component" value="Unassembled WGS sequence"/>
</dbReference>
<dbReference type="EMBL" id="CAACYH010000004">
    <property type="protein sequence ID" value="VFB13629.1"/>
    <property type="molecule type" value="Genomic_DNA"/>
</dbReference>
<name>A0A449I2J5_9BACE</name>
<proteinExistence type="predicted"/>
<sequence>MKEIDLNVVGLEPLREEEVRETDGGIAPLIAGAIVVGKWLLGACAVAIATEVVLNPSNTAEQFKAGYDAARK</sequence>
<dbReference type="AlphaFoldDB" id="A0A449I2J5"/>
<reference evidence="1 2" key="1">
    <citation type="submission" date="2019-02" db="EMBL/GenBank/DDBJ databases">
        <authorList>
            <consortium name="Pathogen Informatics"/>
        </authorList>
    </citation>
    <scope>NUCLEOTIDE SEQUENCE [LARGE SCALE GENOMIC DNA]</scope>
    <source>
        <strain evidence="1 2">3012STDY7078512</strain>
    </source>
</reference>
<protein>
    <recommendedName>
        <fullName evidence="3">Class IIb bacteriocin, lactobin A/cerein 7B family</fullName>
    </recommendedName>
</protein>
<dbReference type="RefSeq" id="WP_131751947.1">
    <property type="nucleotide sequence ID" value="NZ_CAACYH010000004.1"/>
</dbReference>
<organism evidence="1 2">
    <name type="scientific">Prevotella heparinolytica</name>
    <dbReference type="NCBI Taxonomy" id="28113"/>
    <lineage>
        <taxon>Bacteria</taxon>
        <taxon>Pseudomonadati</taxon>
        <taxon>Bacteroidota</taxon>
        <taxon>Bacteroidia</taxon>
        <taxon>Bacteroidales</taxon>
        <taxon>Bacteroidaceae</taxon>
        <taxon>Bacteroides</taxon>
    </lineage>
</organism>
<evidence type="ECO:0008006" key="3">
    <source>
        <dbReference type="Google" id="ProtNLM"/>
    </source>
</evidence>